<gene>
    <name evidence="2" type="ORF">Q3O59_12180</name>
</gene>
<evidence type="ECO:0000259" key="1">
    <source>
        <dbReference type="Pfam" id="PF07883"/>
    </source>
</evidence>
<dbReference type="Gene3D" id="2.60.120.10">
    <property type="entry name" value="Jelly Rolls"/>
    <property type="match status" value="1"/>
</dbReference>
<dbReference type="InterPro" id="IPR011051">
    <property type="entry name" value="RmlC_Cupin_sf"/>
</dbReference>
<organism evidence="2 3">
    <name type="scientific">Alkalimonas delamerensis</name>
    <dbReference type="NCBI Taxonomy" id="265981"/>
    <lineage>
        <taxon>Bacteria</taxon>
        <taxon>Pseudomonadati</taxon>
        <taxon>Pseudomonadota</taxon>
        <taxon>Gammaproteobacteria</taxon>
        <taxon>Alkalimonas</taxon>
    </lineage>
</organism>
<sequence>MSFITFLLTLPAIASSSAVLHLPEQPVPADAQAIYNQPLAETEHSSSFLLTINAPVPNHYHQRHTEQIYVLAGSARMRLGHEELDIRAGDYLLIPPGTVHGVLAITSLEPLKVLSIQSPRFDPSDRVLVDD</sequence>
<reference evidence="2 3" key="1">
    <citation type="submission" date="2023-08" db="EMBL/GenBank/DDBJ databases">
        <authorList>
            <person name="Joshi A."/>
            <person name="Thite S."/>
        </authorList>
    </citation>
    <scope>NUCLEOTIDE SEQUENCE [LARGE SCALE GENOMIC DNA]</scope>
    <source>
        <strain evidence="2 3">1E1</strain>
    </source>
</reference>
<proteinExistence type="predicted"/>
<dbReference type="InterPro" id="IPR014710">
    <property type="entry name" value="RmlC-like_jellyroll"/>
</dbReference>
<dbReference type="EMBL" id="JAUZVY010000005">
    <property type="protein sequence ID" value="MDP4529781.1"/>
    <property type="molecule type" value="Genomic_DNA"/>
</dbReference>
<dbReference type="InterPro" id="IPR013096">
    <property type="entry name" value="Cupin_2"/>
</dbReference>
<dbReference type="Proteomes" id="UP001236258">
    <property type="component" value="Unassembled WGS sequence"/>
</dbReference>
<dbReference type="SUPFAM" id="SSF51182">
    <property type="entry name" value="RmlC-like cupins"/>
    <property type="match status" value="1"/>
</dbReference>
<dbReference type="Pfam" id="PF07883">
    <property type="entry name" value="Cupin_2"/>
    <property type="match status" value="1"/>
</dbReference>
<accession>A0ABT9GT23</accession>
<feature type="domain" description="Cupin type-2" evidence="1">
    <location>
        <begin position="56"/>
        <end position="116"/>
    </location>
</feature>
<keyword evidence="3" id="KW-1185">Reference proteome</keyword>
<dbReference type="InterPro" id="IPR052538">
    <property type="entry name" value="Flavonoid_dioxygenase-like"/>
</dbReference>
<evidence type="ECO:0000313" key="3">
    <source>
        <dbReference type="Proteomes" id="UP001236258"/>
    </source>
</evidence>
<evidence type="ECO:0000313" key="2">
    <source>
        <dbReference type="EMBL" id="MDP4529781.1"/>
    </source>
</evidence>
<dbReference type="RefSeq" id="WP_305945838.1">
    <property type="nucleotide sequence ID" value="NZ_JAUZVY010000005.1"/>
</dbReference>
<comment type="caution">
    <text evidence="2">The sequence shown here is derived from an EMBL/GenBank/DDBJ whole genome shotgun (WGS) entry which is preliminary data.</text>
</comment>
<dbReference type="PANTHER" id="PTHR43346:SF1">
    <property type="entry name" value="QUERCETIN 2,3-DIOXYGENASE-RELATED"/>
    <property type="match status" value="1"/>
</dbReference>
<protein>
    <submittedName>
        <fullName evidence="2">Cupin domain-containing protein</fullName>
    </submittedName>
</protein>
<dbReference type="PANTHER" id="PTHR43346">
    <property type="entry name" value="LIGAND BINDING DOMAIN PROTEIN, PUTATIVE (AFU_ORTHOLOGUE AFUA_6G14370)-RELATED"/>
    <property type="match status" value="1"/>
</dbReference>
<name>A0ABT9GT23_9GAMM</name>